<protein>
    <submittedName>
        <fullName evidence="1">Lipoprotein</fullName>
    </submittedName>
</protein>
<name>B9L8G6_NAUPA</name>
<gene>
    <name evidence="1" type="ordered locus">NAMH_0506</name>
</gene>
<dbReference type="EMBL" id="CP001279">
    <property type="protein sequence ID" value="ACM92341.1"/>
    <property type="molecule type" value="Genomic_DNA"/>
</dbReference>
<dbReference type="OrthoDB" id="5356108at2"/>
<dbReference type="STRING" id="598659.NAMH_0506"/>
<organism evidence="1 2">
    <name type="scientific">Nautilia profundicola (strain ATCC BAA-1463 / DSM 18972 / AmH)</name>
    <dbReference type="NCBI Taxonomy" id="598659"/>
    <lineage>
        <taxon>Bacteria</taxon>
        <taxon>Pseudomonadati</taxon>
        <taxon>Campylobacterota</taxon>
        <taxon>Epsilonproteobacteria</taxon>
        <taxon>Nautiliales</taxon>
        <taxon>Nautiliaceae</taxon>
        <taxon>Nautilia</taxon>
    </lineage>
</organism>
<dbReference type="PROSITE" id="PS51257">
    <property type="entry name" value="PROKAR_LIPOPROTEIN"/>
    <property type="match status" value="1"/>
</dbReference>
<dbReference type="HOGENOM" id="CLU_2753680_0_0_7"/>
<dbReference type="AlphaFoldDB" id="B9L8G6"/>
<proteinExistence type="predicted"/>
<reference evidence="1 2" key="1">
    <citation type="journal article" date="2009" name="PLoS Genet.">
        <title>Adaptations to submarine hydrothermal environments exemplified by the genome of Nautilia profundicola.</title>
        <authorList>
            <person name="Campbell B.J."/>
            <person name="Smith J.L."/>
            <person name="Hanson T.E."/>
            <person name="Klotz M.G."/>
            <person name="Stein L.Y."/>
            <person name="Lee C.K."/>
            <person name="Wu D."/>
            <person name="Robinson J.M."/>
            <person name="Khouri H.M."/>
            <person name="Eisen J.A."/>
            <person name="Cary S.C."/>
        </authorList>
    </citation>
    <scope>NUCLEOTIDE SEQUENCE [LARGE SCALE GENOMIC DNA]</scope>
    <source>
        <strain evidence="2">ATCC BAA-1463 / DSM 18972 / AmH</strain>
    </source>
</reference>
<evidence type="ECO:0000313" key="2">
    <source>
        <dbReference type="Proteomes" id="UP000000448"/>
    </source>
</evidence>
<dbReference type="KEGG" id="nam:NAMH_0506"/>
<dbReference type="RefSeq" id="WP_012663713.1">
    <property type="nucleotide sequence ID" value="NC_012115.1"/>
</dbReference>
<accession>B9L8G6</accession>
<evidence type="ECO:0000313" key="1">
    <source>
        <dbReference type="EMBL" id="ACM92341.1"/>
    </source>
</evidence>
<keyword evidence="1" id="KW-0449">Lipoprotein</keyword>
<sequence length="70" mass="8415">MKYLKFLLIIIPLFFIGCVNKKGVSLKYYPECHEYYDYYGVYHEKCDNNVYNFDSKKDKKELPPVCLDCN</sequence>
<keyword evidence="2" id="KW-1185">Reference proteome</keyword>
<dbReference type="Proteomes" id="UP000000448">
    <property type="component" value="Chromosome"/>
</dbReference>